<dbReference type="InterPro" id="IPR016166">
    <property type="entry name" value="FAD-bd_PCMH"/>
</dbReference>
<evidence type="ECO:0000256" key="3">
    <source>
        <dbReference type="ARBA" id="ARBA00022630"/>
    </source>
</evidence>
<evidence type="ECO:0000313" key="8">
    <source>
        <dbReference type="Proteomes" id="UP000654345"/>
    </source>
</evidence>
<evidence type="ECO:0000259" key="6">
    <source>
        <dbReference type="PROSITE" id="PS51387"/>
    </source>
</evidence>
<dbReference type="InterPro" id="IPR012951">
    <property type="entry name" value="BBE"/>
</dbReference>
<gene>
    <name evidence="7" type="ORF">KSB_47080</name>
</gene>
<evidence type="ECO:0000256" key="5">
    <source>
        <dbReference type="ARBA" id="ARBA00023002"/>
    </source>
</evidence>
<evidence type="ECO:0000256" key="4">
    <source>
        <dbReference type="ARBA" id="ARBA00022827"/>
    </source>
</evidence>
<dbReference type="PANTHER" id="PTHR42973">
    <property type="entry name" value="BINDING OXIDOREDUCTASE, PUTATIVE (AFU_ORTHOLOGUE AFUA_1G17690)-RELATED"/>
    <property type="match status" value="1"/>
</dbReference>
<dbReference type="EMBL" id="BNJG01000002">
    <property type="protein sequence ID" value="GHO56233.1"/>
    <property type="molecule type" value="Genomic_DNA"/>
</dbReference>
<protein>
    <submittedName>
        <fullName evidence="7">FAD-binding dehydrogenase</fullName>
    </submittedName>
</protein>
<organism evidence="7 8">
    <name type="scientific">Ktedonobacter robiniae</name>
    <dbReference type="NCBI Taxonomy" id="2778365"/>
    <lineage>
        <taxon>Bacteria</taxon>
        <taxon>Bacillati</taxon>
        <taxon>Chloroflexota</taxon>
        <taxon>Ktedonobacteria</taxon>
        <taxon>Ktedonobacterales</taxon>
        <taxon>Ktedonobacteraceae</taxon>
        <taxon>Ktedonobacter</taxon>
    </lineage>
</organism>
<dbReference type="Gene3D" id="3.30.465.10">
    <property type="match status" value="1"/>
</dbReference>
<evidence type="ECO:0000256" key="1">
    <source>
        <dbReference type="ARBA" id="ARBA00001974"/>
    </source>
</evidence>
<dbReference type="InterPro" id="IPR016167">
    <property type="entry name" value="FAD-bd_PCMH_sub1"/>
</dbReference>
<dbReference type="InterPro" id="IPR050416">
    <property type="entry name" value="FAD-linked_Oxidoreductase"/>
</dbReference>
<evidence type="ECO:0000256" key="2">
    <source>
        <dbReference type="ARBA" id="ARBA00005466"/>
    </source>
</evidence>
<keyword evidence="4" id="KW-0274">FAD</keyword>
<dbReference type="PROSITE" id="PS51387">
    <property type="entry name" value="FAD_PCMH"/>
    <property type="match status" value="1"/>
</dbReference>
<keyword evidence="3" id="KW-0285">Flavoprotein</keyword>
<keyword evidence="8" id="KW-1185">Reference proteome</keyword>
<comment type="similarity">
    <text evidence="2">Belongs to the oxygen-dependent FAD-linked oxidoreductase family.</text>
</comment>
<proteinExistence type="inferred from homology"/>
<comment type="caution">
    <text evidence="7">The sequence shown here is derived from an EMBL/GenBank/DDBJ whole genome shotgun (WGS) entry which is preliminary data.</text>
</comment>
<dbReference type="RefSeq" id="WP_201372787.1">
    <property type="nucleotide sequence ID" value="NZ_BNJG01000002.1"/>
</dbReference>
<dbReference type="Gene3D" id="3.40.462.20">
    <property type="match status" value="1"/>
</dbReference>
<dbReference type="InterPro" id="IPR036318">
    <property type="entry name" value="FAD-bd_PCMH-like_sf"/>
</dbReference>
<dbReference type="SUPFAM" id="SSF56176">
    <property type="entry name" value="FAD-binding/transporter-associated domain-like"/>
    <property type="match status" value="1"/>
</dbReference>
<comment type="cofactor">
    <cofactor evidence="1">
        <name>FAD</name>
        <dbReference type="ChEBI" id="CHEBI:57692"/>
    </cofactor>
</comment>
<keyword evidence="5" id="KW-0560">Oxidoreductase</keyword>
<dbReference type="Proteomes" id="UP000654345">
    <property type="component" value="Unassembled WGS sequence"/>
</dbReference>
<reference evidence="7 8" key="1">
    <citation type="journal article" date="2021" name="Int. J. Syst. Evol. Microbiol.">
        <title>Reticulibacter mediterranei gen. nov., sp. nov., within the new family Reticulibacteraceae fam. nov., and Ktedonospora formicarum gen. nov., sp. nov., Ktedonobacter robiniae sp. nov., Dictyobacter formicarum sp. nov. and Dictyobacter arantiisoli sp. nov., belonging to the class Ktedonobacteria.</title>
        <authorList>
            <person name="Yabe S."/>
            <person name="Zheng Y."/>
            <person name="Wang C.M."/>
            <person name="Sakai Y."/>
            <person name="Abe K."/>
            <person name="Yokota A."/>
            <person name="Donadio S."/>
            <person name="Cavaletti L."/>
            <person name="Monciardini P."/>
        </authorList>
    </citation>
    <scope>NUCLEOTIDE SEQUENCE [LARGE SCALE GENOMIC DNA]</scope>
    <source>
        <strain evidence="7 8">SOSP1-30</strain>
    </source>
</reference>
<evidence type="ECO:0000313" key="7">
    <source>
        <dbReference type="EMBL" id="GHO56233.1"/>
    </source>
</evidence>
<dbReference type="InterPro" id="IPR006094">
    <property type="entry name" value="Oxid_FAD_bind_N"/>
</dbReference>
<dbReference type="Pfam" id="PF01565">
    <property type="entry name" value="FAD_binding_4"/>
    <property type="match status" value="1"/>
</dbReference>
<feature type="domain" description="FAD-binding PCMH-type" evidence="6">
    <location>
        <begin position="39"/>
        <end position="207"/>
    </location>
</feature>
<dbReference type="Pfam" id="PF08031">
    <property type="entry name" value="BBE"/>
    <property type="match status" value="1"/>
</dbReference>
<name>A0ABQ3UTY9_9CHLR</name>
<accession>A0ABQ3UTY9</accession>
<dbReference type="Gene3D" id="3.30.43.10">
    <property type="entry name" value="Uridine Diphospho-n-acetylenolpyruvylglucosamine Reductase, domain 2"/>
    <property type="match status" value="1"/>
</dbReference>
<sequence length="472" mass="51619">MNQSSLHLDDLRSKIDGLVIEPGSFEYTALPKLNNARFDHIQPQGVVLCSTPADVTQTVGFIRSLRLETATRCGGHCFAGRSSTPGLLIDVSAINSVSLSNGTARIGAGARLGEVYSMLLANGMTIPGGSCPSVGIAGLTLGGGLGWLGRKYGLTSDHLIGAKIVVADGRILSCDEGHHQDLFWALRGAGTGHFGVVVELLFQTLPAPQVATIFRLTWPFSHAARVVDAWLGWAGGAPSEMAASLDLRASEDPTEPPSCELFGMNLGTRSDTLELLEAFTARLSTSPTSTLVEEMTYQQTLRHWADRAGERLEVPRAPNTKRRYEAIKSEFFAQPLPPEAVVALVDNLTRERVPGSFRELNFSAWGGAYNRVPADATAFAHRDGRYWLKHTAAVEVSAEAHEKLAAERWANRSWQTVRGWGTGHVFPNFPDPNLADWGHAYYGANYERLLEVKYLYDRHNVFHFHQSLPTTR</sequence>
<dbReference type="PANTHER" id="PTHR42973:SF39">
    <property type="entry name" value="FAD-BINDING PCMH-TYPE DOMAIN-CONTAINING PROTEIN"/>
    <property type="match status" value="1"/>
</dbReference>
<dbReference type="InterPro" id="IPR016169">
    <property type="entry name" value="FAD-bd_PCMH_sub2"/>
</dbReference>